<proteinExistence type="predicted"/>
<dbReference type="Proteomes" id="UP000295280">
    <property type="component" value="Unassembled WGS sequence"/>
</dbReference>
<dbReference type="Pfam" id="PF06855">
    <property type="entry name" value="YozE_SAM_like"/>
    <property type="match status" value="1"/>
</dbReference>
<sequence length="73" mass="8991">MKNHSFYQFVLTQRGAKNGYGQFAEAMFEDLMFPKYENQYHMLSDYIENYGSAQMKLSLFDDLYREYEEWRKF</sequence>
<dbReference type="InterPro" id="IPR036806">
    <property type="entry name" value="YozE_SAM-like_sf"/>
</dbReference>
<organism evidence="2 3">
    <name type="scientific">Macrococcus carouselicus</name>
    <dbReference type="NCBI Taxonomy" id="69969"/>
    <lineage>
        <taxon>Bacteria</taxon>
        <taxon>Bacillati</taxon>
        <taxon>Bacillota</taxon>
        <taxon>Bacilli</taxon>
        <taxon>Bacillales</taxon>
        <taxon>Staphylococcaceae</taxon>
        <taxon>Macrococcus</taxon>
    </lineage>
</organism>
<dbReference type="RefSeq" id="WP_133417088.1">
    <property type="nucleotide sequence ID" value="NZ_SCWD01000001.1"/>
</dbReference>
<accession>A0A9Q8CP64</accession>
<keyword evidence="3" id="KW-1185">Reference proteome</keyword>
<evidence type="ECO:0000313" key="3">
    <source>
        <dbReference type="Proteomes" id="UP000295280"/>
    </source>
</evidence>
<dbReference type="AlphaFoldDB" id="A0A9Q8CP64"/>
<dbReference type="EMBL" id="SCWD01000001">
    <property type="protein sequence ID" value="TDM04227.1"/>
    <property type="molecule type" value="Genomic_DNA"/>
</dbReference>
<evidence type="ECO:0000259" key="1">
    <source>
        <dbReference type="Pfam" id="PF06855"/>
    </source>
</evidence>
<dbReference type="InterPro" id="IPR023089">
    <property type="entry name" value="YozE_SAM-like"/>
</dbReference>
<gene>
    <name evidence="2" type="ORF">ERX40_03405</name>
</gene>
<dbReference type="OrthoDB" id="2242851at2"/>
<comment type="caution">
    <text evidence="2">The sequence shown here is derived from an EMBL/GenBank/DDBJ whole genome shotgun (WGS) entry which is preliminary data.</text>
</comment>
<name>A0A9Q8CP64_9STAP</name>
<reference evidence="2 3" key="1">
    <citation type="submission" date="2019-01" db="EMBL/GenBank/DDBJ databases">
        <title>Draft genome sequences of the type strains of six Macrococcus species.</title>
        <authorList>
            <person name="Mazhar S."/>
            <person name="Altermann E."/>
            <person name="Hill C."/>
            <person name="Mcauliffe O."/>
        </authorList>
    </citation>
    <scope>NUCLEOTIDE SEQUENCE [LARGE SCALE GENOMIC DNA]</scope>
    <source>
        <strain evidence="2 3">ATCC 51828</strain>
    </source>
</reference>
<dbReference type="SUPFAM" id="SSF140652">
    <property type="entry name" value="YozE-like"/>
    <property type="match status" value="1"/>
</dbReference>
<dbReference type="Gene3D" id="1.10.150.260">
    <property type="entry name" value="YozE SAM-like"/>
    <property type="match status" value="1"/>
</dbReference>
<protein>
    <submittedName>
        <fullName evidence="2">YozE family protein</fullName>
    </submittedName>
</protein>
<evidence type="ECO:0000313" key="2">
    <source>
        <dbReference type="EMBL" id="TDM04227.1"/>
    </source>
</evidence>
<feature type="domain" description="YozE SAM-like" evidence="1">
    <location>
        <begin position="5"/>
        <end position="69"/>
    </location>
</feature>
<dbReference type="NCBIfam" id="NF010193">
    <property type="entry name" value="PRK13672.1"/>
    <property type="match status" value="1"/>
</dbReference>